<dbReference type="SUPFAM" id="SSF48452">
    <property type="entry name" value="TPR-like"/>
    <property type="match status" value="1"/>
</dbReference>
<feature type="domain" description="RagB/SusD" evidence="6">
    <location>
        <begin position="375"/>
        <end position="455"/>
    </location>
</feature>
<evidence type="ECO:0000259" key="6">
    <source>
        <dbReference type="Pfam" id="PF07980"/>
    </source>
</evidence>
<evidence type="ECO:0000256" key="1">
    <source>
        <dbReference type="ARBA" id="ARBA00004442"/>
    </source>
</evidence>
<keyword evidence="4" id="KW-0472">Membrane</keyword>
<dbReference type="InterPro" id="IPR033985">
    <property type="entry name" value="SusD-like_N"/>
</dbReference>
<proteinExistence type="inferred from homology"/>
<keyword evidence="3" id="KW-0732">Signal</keyword>
<protein>
    <submittedName>
        <fullName evidence="8">RagB/SusD family nutrient uptake outer membrane protein</fullName>
    </submittedName>
</protein>
<dbReference type="Gene3D" id="1.25.40.390">
    <property type="match status" value="1"/>
</dbReference>
<comment type="subcellular location">
    <subcellularLocation>
        <location evidence="1">Cell outer membrane</location>
    </subcellularLocation>
</comment>
<dbReference type="PROSITE" id="PS51257">
    <property type="entry name" value="PROKAR_LIPOPROTEIN"/>
    <property type="match status" value="1"/>
</dbReference>
<evidence type="ECO:0000259" key="7">
    <source>
        <dbReference type="Pfam" id="PF14322"/>
    </source>
</evidence>
<reference evidence="9" key="1">
    <citation type="journal article" date="2019" name="Int. J. Syst. Evol. Microbiol.">
        <title>The Global Catalogue of Microorganisms (GCM) 10K type strain sequencing project: providing services to taxonomists for standard genome sequencing and annotation.</title>
        <authorList>
            <consortium name="The Broad Institute Genomics Platform"/>
            <consortium name="The Broad Institute Genome Sequencing Center for Infectious Disease"/>
            <person name="Wu L."/>
            <person name="Ma J."/>
        </authorList>
    </citation>
    <scope>NUCLEOTIDE SEQUENCE [LARGE SCALE GENOMIC DNA]</scope>
    <source>
        <strain evidence="9">CCUG 60022</strain>
    </source>
</reference>
<dbReference type="EMBL" id="JBHTIC010000005">
    <property type="protein sequence ID" value="MFD0761316.1"/>
    <property type="molecule type" value="Genomic_DNA"/>
</dbReference>
<keyword evidence="5" id="KW-0998">Cell outer membrane</keyword>
<dbReference type="Proteomes" id="UP001597032">
    <property type="component" value="Unassembled WGS sequence"/>
</dbReference>
<comment type="caution">
    <text evidence="8">The sequence shown here is derived from an EMBL/GenBank/DDBJ whole genome shotgun (WGS) entry which is preliminary data.</text>
</comment>
<evidence type="ECO:0000313" key="9">
    <source>
        <dbReference type="Proteomes" id="UP001597032"/>
    </source>
</evidence>
<organism evidence="8 9">
    <name type="scientific">Lutibacter aestuarii</name>
    <dbReference type="NCBI Taxonomy" id="861111"/>
    <lineage>
        <taxon>Bacteria</taxon>
        <taxon>Pseudomonadati</taxon>
        <taxon>Bacteroidota</taxon>
        <taxon>Flavobacteriia</taxon>
        <taxon>Flavobacteriales</taxon>
        <taxon>Flavobacteriaceae</taxon>
        <taxon>Lutibacter</taxon>
    </lineage>
</organism>
<feature type="domain" description="SusD-like N-terminal" evidence="7">
    <location>
        <begin position="24"/>
        <end position="222"/>
    </location>
</feature>
<evidence type="ECO:0000256" key="2">
    <source>
        <dbReference type="ARBA" id="ARBA00006275"/>
    </source>
</evidence>
<evidence type="ECO:0000256" key="4">
    <source>
        <dbReference type="ARBA" id="ARBA00023136"/>
    </source>
</evidence>
<dbReference type="Pfam" id="PF07980">
    <property type="entry name" value="SusD_RagB"/>
    <property type="match status" value="1"/>
</dbReference>
<evidence type="ECO:0000256" key="5">
    <source>
        <dbReference type="ARBA" id="ARBA00023237"/>
    </source>
</evidence>
<sequence length="486" mass="56268">MEKYIKTIGSILFLLIILTSCNNDWLDETSSTQISSDEQFKTEEGFKDALIGVYIGMTSPNLYSRDMTYNIVDLLSQQYVALPNLAQYNEVQKFEYRTTKSTNQIDALWIKSYNVIANINLALEYIDRNKNVLNAIDYSIIKGELLALRVFIHLDIMRLYGYGNLAERENLKSKYTIPYVTKFGKDLTTQLSYIETFNLMENDLNEALQLLEEDPVFATNKPANYYLEVNRNGFYNNREQRMNYYAAKALQARLFQWQGKYEQAAIAAQTVINNSFTSLINPASYPIESDPILYPEILFSLDVEGFADIVNRFLTADDSGTNYDALYYTQTQMNEIFEASNVNIGLTDIRYNTLLDTQTKGLVSLKLLQDGNDYLNQMPLMKLTEMYYIVAEYNLDVNPVIAVQYLNTVREHRGILETIPETVTIEELEKELMKEYRKEFLSEGQLFFFYKRTGTSKILGLSDTFELNDDIYVLPYPDNELEFGNR</sequence>
<evidence type="ECO:0000256" key="3">
    <source>
        <dbReference type="ARBA" id="ARBA00022729"/>
    </source>
</evidence>
<gene>
    <name evidence="8" type="ORF">ACFQZW_04420</name>
</gene>
<evidence type="ECO:0000313" key="8">
    <source>
        <dbReference type="EMBL" id="MFD0761316.1"/>
    </source>
</evidence>
<dbReference type="Pfam" id="PF14322">
    <property type="entry name" value="SusD-like_3"/>
    <property type="match status" value="1"/>
</dbReference>
<dbReference type="RefSeq" id="WP_386781559.1">
    <property type="nucleotide sequence ID" value="NZ_JBHTIC010000005.1"/>
</dbReference>
<dbReference type="InterPro" id="IPR011990">
    <property type="entry name" value="TPR-like_helical_dom_sf"/>
</dbReference>
<accession>A0ABW2Z5V5</accession>
<dbReference type="InterPro" id="IPR012944">
    <property type="entry name" value="SusD_RagB_dom"/>
</dbReference>
<comment type="similarity">
    <text evidence="2">Belongs to the SusD family.</text>
</comment>
<keyword evidence="9" id="KW-1185">Reference proteome</keyword>
<name>A0ABW2Z5V5_9FLAO</name>